<feature type="transmembrane region" description="Helical" evidence="1">
    <location>
        <begin position="87"/>
        <end position="111"/>
    </location>
</feature>
<keyword evidence="1" id="KW-1133">Transmembrane helix</keyword>
<gene>
    <name evidence="2" type="ORF">PLBR_LOCUS8478</name>
</gene>
<protein>
    <submittedName>
        <fullName evidence="2">Uncharacterized protein</fullName>
    </submittedName>
</protein>
<dbReference type="AlphaFoldDB" id="A0A3P3YM46"/>
<dbReference type="Proteomes" id="UP000290189">
    <property type="component" value="Unassembled WGS sequence"/>
</dbReference>
<reference evidence="2 3" key="1">
    <citation type="submission" date="2018-03" db="EMBL/GenBank/DDBJ databases">
        <authorList>
            <person name="Fogelqvist J."/>
        </authorList>
    </citation>
    <scope>NUCLEOTIDE SEQUENCE [LARGE SCALE GENOMIC DNA]</scope>
</reference>
<feature type="transmembrane region" description="Helical" evidence="1">
    <location>
        <begin position="377"/>
        <end position="397"/>
    </location>
</feature>
<feature type="transmembrane region" description="Helical" evidence="1">
    <location>
        <begin position="51"/>
        <end position="75"/>
    </location>
</feature>
<accession>A0A3P3YM46</accession>
<evidence type="ECO:0000313" key="2">
    <source>
        <dbReference type="EMBL" id="SPR01263.1"/>
    </source>
</evidence>
<keyword evidence="1" id="KW-0812">Transmembrane</keyword>
<name>A0A3P3YM46_PLABS</name>
<keyword evidence="2" id="KW-0496">Mitochondrion</keyword>
<keyword evidence="1" id="KW-0472">Membrane</keyword>
<proteinExistence type="predicted"/>
<organism evidence="2 3">
    <name type="scientific">Plasmodiophora brassicae</name>
    <name type="common">Clubroot disease agent</name>
    <dbReference type="NCBI Taxonomy" id="37360"/>
    <lineage>
        <taxon>Eukaryota</taxon>
        <taxon>Sar</taxon>
        <taxon>Rhizaria</taxon>
        <taxon>Endomyxa</taxon>
        <taxon>Phytomyxea</taxon>
        <taxon>Plasmodiophorida</taxon>
        <taxon>Plasmodiophoridae</taxon>
        <taxon>Plasmodiophora</taxon>
    </lineage>
</organism>
<evidence type="ECO:0000313" key="3">
    <source>
        <dbReference type="Proteomes" id="UP000290189"/>
    </source>
</evidence>
<feature type="transmembrane region" description="Helical" evidence="1">
    <location>
        <begin position="182"/>
        <end position="203"/>
    </location>
</feature>
<feature type="transmembrane region" description="Helical" evidence="1">
    <location>
        <begin position="458"/>
        <end position="478"/>
    </location>
</feature>
<sequence>MEGCRNPGPSANTPGRRTVIAMTTPRHYQLFSLNRTADFHQFDKRPAAHQLGVVVGFVVASGALSLSVIVVPLAASHTDTFIANMPYLLVSKPVTCAIIGLWTMSAISTFTKLPASWRRTLPIMFLFATVALLFNVATFYMGFFPVPFSTVFLAGCLMPVALPAMYFIIPEQWRREDPVFRIHVKITLVNLAIAASFFFVYVAFRLLFIFLRFNVALQSCSTILLQLIRYTWLQINARLSHITQPDAGAIGSWPCFYMHAVFVSACLDESTTMTVMVCVIASDIVVAVYHVTSLSMEFAGIVAKVKRTGSARLRRVTASLSQIANGSKAVSKNEASGRGDGDDNNDAVVVSSDHQFTAHEFRRARLQACEMMVLQELAKFSAAIHFMAFLSFGYLAYNRTGFWVIDTMTTEDFEATSVALAVTVGAETVLAIFVWLFVKRAFHVDLLHLVHFSITRHFLYMTTAVGAWFINLIFVAYLKDDGFNLWSD</sequence>
<dbReference type="EMBL" id="OVEO01000017">
    <property type="protein sequence ID" value="SPR01263.1"/>
    <property type="molecule type" value="Genomic_DNA"/>
</dbReference>
<evidence type="ECO:0000256" key="1">
    <source>
        <dbReference type="SAM" id="Phobius"/>
    </source>
</evidence>
<feature type="transmembrane region" description="Helical" evidence="1">
    <location>
        <begin position="417"/>
        <end position="438"/>
    </location>
</feature>
<feature type="transmembrane region" description="Helical" evidence="1">
    <location>
        <begin position="123"/>
        <end position="144"/>
    </location>
</feature>
<feature type="transmembrane region" description="Helical" evidence="1">
    <location>
        <begin position="150"/>
        <end position="170"/>
    </location>
</feature>
<geneLocation type="mitochondrion" evidence="2"/>